<dbReference type="Gene3D" id="2.60.40.1120">
    <property type="entry name" value="Carboxypeptidase-like, regulatory domain"/>
    <property type="match status" value="1"/>
</dbReference>
<dbReference type="InterPro" id="IPR023997">
    <property type="entry name" value="TonB-dep_OMP_SusC/RagA_CS"/>
</dbReference>
<gene>
    <name evidence="12" type="ORF">FFWV33_18155</name>
</gene>
<keyword evidence="3 8" id="KW-1134">Transmembrane beta strand</keyword>
<dbReference type="NCBIfam" id="TIGR04057">
    <property type="entry name" value="SusC_RagA_signa"/>
    <property type="match status" value="1"/>
</dbReference>
<dbReference type="OrthoDB" id="9768177at2"/>
<dbReference type="InterPro" id="IPR000531">
    <property type="entry name" value="Beta-barrel_TonB"/>
</dbReference>
<dbReference type="NCBIfam" id="TIGR04056">
    <property type="entry name" value="OMP_RagA_SusC"/>
    <property type="match status" value="1"/>
</dbReference>
<keyword evidence="5 9" id="KW-0798">TonB box</keyword>
<dbReference type="PROSITE" id="PS52016">
    <property type="entry name" value="TONB_DEPENDENT_REC_3"/>
    <property type="match status" value="1"/>
</dbReference>
<dbReference type="Pfam" id="PF13715">
    <property type="entry name" value="CarbopepD_reg_2"/>
    <property type="match status" value="1"/>
</dbReference>
<accession>A0A2S1LHT2</accession>
<reference evidence="12 13" key="1">
    <citation type="submission" date="2017-04" db="EMBL/GenBank/DDBJ databases">
        <title>Compelte genome sequence of WV33.</title>
        <authorList>
            <person name="Lee P.C."/>
        </authorList>
    </citation>
    <scope>NUCLEOTIDE SEQUENCE [LARGE SCALE GENOMIC DNA]</scope>
    <source>
        <strain evidence="12 13">WV33</strain>
    </source>
</reference>
<dbReference type="EMBL" id="CP020918">
    <property type="protein sequence ID" value="AWG23314.1"/>
    <property type="molecule type" value="Genomic_DNA"/>
</dbReference>
<comment type="subcellular location">
    <subcellularLocation>
        <location evidence="1 8">Cell outer membrane</location>
        <topology evidence="1 8">Multi-pass membrane protein</topology>
    </subcellularLocation>
</comment>
<dbReference type="Pfam" id="PF07715">
    <property type="entry name" value="Plug"/>
    <property type="match status" value="1"/>
</dbReference>
<keyword evidence="7 8" id="KW-0998">Cell outer membrane</keyword>
<feature type="domain" description="TonB-dependent receptor plug" evidence="11">
    <location>
        <begin position="107"/>
        <end position="214"/>
    </location>
</feature>
<dbReference type="KEGG" id="ffa:FFWV33_18155"/>
<keyword evidence="4 8" id="KW-0812">Transmembrane</keyword>
<organism evidence="12 13">
    <name type="scientific">Flavobacterium faecale</name>
    <dbReference type="NCBI Taxonomy" id="1355330"/>
    <lineage>
        <taxon>Bacteria</taxon>
        <taxon>Pseudomonadati</taxon>
        <taxon>Bacteroidota</taxon>
        <taxon>Flavobacteriia</taxon>
        <taxon>Flavobacteriales</taxon>
        <taxon>Flavobacteriaceae</taxon>
        <taxon>Flavobacterium</taxon>
    </lineage>
</organism>
<feature type="domain" description="TonB-dependent receptor-like beta-barrel" evidence="10">
    <location>
        <begin position="404"/>
        <end position="769"/>
    </location>
</feature>
<dbReference type="InterPro" id="IPR037066">
    <property type="entry name" value="Plug_dom_sf"/>
</dbReference>
<protein>
    <submittedName>
        <fullName evidence="12">SusC/RagA family TonB-linked outer membrane protein</fullName>
    </submittedName>
</protein>
<dbReference type="SUPFAM" id="SSF56935">
    <property type="entry name" value="Porins"/>
    <property type="match status" value="1"/>
</dbReference>
<proteinExistence type="inferred from homology"/>
<dbReference type="Gene3D" id="2.40.170.20">
    <property type="entry name" value="TonB-dependent receptor, beta-barrel domain"/>
    <property type="match status" value="1"/>
</dbReference>
<dbReference type="Proteomes" id="UP000244527">
    <property type="component" value="Chromosome"/>
</dbReference>
<dbReference type="InterPro" id="IPR012910">
    <property type="entry name" value="Plug_dom"/>
</dbReference>
<evidence type="ECO:0000259" key="10">
    <source>
        <dbReference type="Pfam" id="PF00593"/>
    </source>
</evidence>
<evidence type="ECO:0000256" key="6">
    <source>
        <dbReference type="ARBA" id="ARBA00023136"/>
    </source>
</evidence>
<name>A0A2S1LHT2_9FLAO</name>
<comment type="similarity">
    <text evidence="8 9">Belongs to the TonB-dependent receptor family.</text>
</comment>
<evidence type="ECO:0000313" key="13">
    <source>
        <dbReference type="Proteomes" id="UP000244527"/>
    </source>
</evidence>
<dbReference type="InterPro" id="IPR036942">
    <property type="entry name" value="Beta-barrel_TonB_sf"/>
</dbReference>
<dbReference type="InterPro" id="IPR039426">
    <property type="entry name" value="TonB-dep_rcpt-like"/>
</dbReference>
<evidence type="ECO:0000256" key="9">
    <source>
        <dbReference type="RuleBase" id="RU003357"/>
    </source>
</evidence>
<dbReference type="GO" id="GO:0009279">
    <property type="term" value="C:cell outer membrane"/>
    <property type="evidence" value="ECO:0007669"/>
    <property type="project" value="UniProtKB-SubCell"/>
</dbReference>
<evidence type="ECO:0000256" key="5">
    <source>
        <dbReference type="ARBA" id="ARBA00023077"/>
    </source>
</evidence>
<dbReference type="Pfam" id="PF00593">
    <property type="entry name" value="TonB_dep_Rec_b-barrel"/>
    <property type="match status" value="1"/>
</dbReference>
<evidence type="ECO:0000256" key="4">
    <source>
        <dbReference type="ARBA" id="ARBA00022692"/>
    </source>
</evidence>
<evidence type="ECO:0000256" key="8">
    <source>
        <dbReference type="PROSITE-ProRule" id="PRU01360"/>
    </source>
</evidence>
<evidence type="ECO:0000256" key="3">
    <source>
        <dbReference type="ARBA" id="ARBA00022452"/>
    </source>
</evidence>
<keyword evidence="6 8" id="KW-0472">Membrane</keyword>
<evidence type="ECO:0000256" key="1">
    <source>
        <dbReference type="ARBA" id="ARBA00004571"/>
    </source>
</evidence>
<keyword evidence="13" id="KW-1185">Reference proteome</keyword>
<evidence type="ECO:0000256" key="7">
    <source>
        <dbReference type="ARBA" id="ARBA00023237"/>
    </source>
</evidence>
<sequence>MIVMLVFCCFNTVQAQEITVQGTIKSTDDGMPIPGATVIVKGSTKGTVTNFDGEYAIKAKMGDLISVSYIGMLTKNVPVTSKFMNISLKSKSQDLDEVVVIGYGTVKKKELTGAVSQLKADDIERFITPDLGSAMQGQIAGVNIAASSGEPGAQSNIQIRGITSLSGSNTPLFVVDGIPQEGDPRLSTNEIETIDVLKDAASAAVYGTRGASGVILITTKKGKEGSMKVDFGTTYGVQRLGQGIALMDASQQLYFEVQQKKNYSAAFDPGPTRPEWLTNNNDLRDVILVNDAESKTYNLNVSGGTKNFTYNVAGGLFSADGVLVGSSFKRYNGRASTSYNTDHWKINTSIGFIMEDRDRATNNLITDAIRYKPYFPIIDGSSDVFYTEEGAGGVETPLNTLAQDLKRKDNERTDKINASLSVTRDLTKELSFTTRVGANTSSQIRNIFRPKYTLVDLTTGSSSVDPLKSGVEAQSSRLSVFSWDGTLSYKKKIGKHGFDAIVTSAFEERSYQEFYATRNGVISNEIEVLNNAGQDPGAYSGVNYVNKTAGFIGRIQYNYDGKYLFSVLGRRDGSSKFGKDYRWGSFPSLSAAWNVSDEKFWQPLIGTVNNFKIRLSRGTVGNDSFDPYQYSSVITGRRNYVFDTNDTALTLGSAVVSYANPEVKWETSISNNIGVDLAFFKNKFTLTADYYVTKKQDMLFPVRLPGSTGVVNGEPQNVILNIGNMTNKGLEIGANYQQKIGKSKFNLGLTFTKNTNVITKIVDGVDIIYNPNSQVLGDPATVFKVGREAASFWLYQTDGVLKNDAEVTAYNNLTGGTPSQKGDLRFVDQLTVDSDGDGIADKGDGVLNDQDRVYSGSGLPDFEMGFNMSWNYKNFDMSMNWYASVGAEVINGTKADAYARFRHADLVNMWTADNPTSNIPLAKVRTHRDSSGISDLFLEDGSYLRLKLITLGYSLPKSVSTAMGISKLRFYVSGQNPITFTKYSGFDPEIGGNNVAQRGLDLSRFPLTSLYSLGVNVTF</sequence>
<dbReference type="InterPro" id="IPR008969">
    <property type="entry name" value="CarboxyPept-like_regulatory"/>
</dbReference>
<evidence type="ECO:0000313" key="12">
    <source>
        <dbReference type="EMBL" id="AWG23314.1"/>
    </source>
</evidence>
<dbReference type="InterPro" id="IPR023996">
    <property type="entry name" value="TonB-dep_OMP_SusC/RagA"/>
</dbReference>
<dbReference type="Gene3D" id="2.170.130.10">
    <property type="entry name" value="TonB-dependent receptor, plug domain"/>
    <property type="match status" value="1"/>
</dbReference>
<dbReference type="AlphaFoldDB" id="A0A2S1LHT2"/>
<evidence type="ECO:0000259" key="11">
    <source>
        <dbReference type="Pfam" id="PF07715"/>
    </source>
</evidence>
<keyword evidence="2 8" id="KW-0813">Transport</keyword>
<evidence type="ECO:0000256" key="2">
    <source>
        <dbReference type="ARBA" id="ARBA00022448"/>
    </source>
</evidence>
<dbReference type="FunFam" id="2.170.130.10:FF:000008">
    <property type="entry name" value="SusC/RagA family TonB-linked outer membrane protein"/>
    <property type="match status" value="1"/>
</dbReference>
<dbReference type="SUPFAM" id="SSF49464">
    <property type="entry name" value="Carboxypeptidase regulatory domain-like"/>
    <property type="match status" value="1"/>
</dbReference>